<accession>A0ABY7A4D6</accession>
<feature type="domain" description="AprE-like beta-barrel" evidence="7">
    <location>
        <begin position="272"/>
        <end position="361"/>
    </location>
</feature>
<evidence type="ECO:0000256" key="2">
    <source>
        <dbReference type="ARBA" id="ARBA00022692"/>
    </source>
</evidence>
<evidence type="ECO:0000259" key="7">
    <source>
        <dbReference type="Pfam" id="PF26002"/>
    </source>
</evidence>
<organism evidence="8 9">
    <name type="scientific">Pseudomonas triclosanedens</name>
    <dbReference type="NCBI Taxonomy" id="2961893"/>
    <lineage>
        <taxon>Bacteria</taxon>
        <taxon>Pseudomonadati</taxon>
        <taxon>Pseudomonadota</taxon>
        <taxon>Gammaproteobacteria</taxon>
        <taxon>Pseudomonadales</taxon>
        <taxon>Pseudomonadaceae</taxon>
        <taxon>Pseudomonas</taxon>
    </lineage>
</organism>
<keyword evidence="4" id="KW-0472">Membrane</keyword>
<dbReference type="InterPro" id="IPR058982">
    <property type="entry name" value="Beta-barrel_AprE"/>
</dbReference>
<dbReference type="Gene3D" id="2.40.50.100">
    <property type="match status" value="1"/>
</dbReference>
<reference evidence="8" key="1">
    <citation type="submission" date="2022-11" db="EMBL/GenBank/DDBJ databases">
        <title>Pseudomonas triclosanedens sp. nov., a triclosan degrader isolated from activated sludge.</title>
        <authorList>
            <person name="Yin Y."/>
            <person name="Lu Z."/>
        </authorList>
    </citation>
    <scope>NUCLEOTIDE SEQUENCE</scope>
    <source>
        <strain evidence="8">ZM23</strain>
    </source>
</reference>
<evidence type="ECO:0000256" key="5">
    <source>
        <dbReference type="SAM" id="Coils"/>
    </source>
</evidence>
<dbReference type="Gene3D" id="2.40.30.170">
    <property type="match status" value="1"/>
</dbReference>
<dbReference type="InterPro" id="IPR050739">
    <property type="entry name" value="MFP"/>
</dbReference>
<dbReference type="EMBL" id="CP113432">
    <property type="protein sequence ID" value="WAI51386.1"/>
    <property type="molecule type" value="Genomic_DNA"/>
</dbReference>
<dbReference type="SUPFAM" id="SSF111369">
    <property type="entry name" value="HlyD-like secretion proteins"/>
    <property type="match status" value="1"/>
</dbReference>
<dbReference type="PANTHER" id="PTHR30386">
    <property type="entry name" value="MEMBRANE FUSION SUBUNIT OF EMRAB-TOLC MULTIDRUG EFFLUX PUMP"/>
    <property type="match status" value="1"/>
</dbReference>
<keyword evidence="3" id="KW-1133">Transmembrane helix</keyword>
<evidence type="ECO:0000256" key="3">
    <source>
        <dbReference type="ARBA" id="ARBA00022989"/>
    </source>
</evidence>
<evidence type="ECO:0000313" key="8">
    <source>
        <dbReference type="EMBL" id="WAI51386.1"/>
    </source>
</evidence>
<evidence type="ECO:0000256" key="4">
    <source>
        <dbReference type="ARBA" id="ARBA00023136"/>
    </source>
</evidence>
<dbReference type="Proteomes" id="UP001163624">
    <property type="component" value="Chromosome"/>
</dbReference>
<gene>
    <name evidence="8" type="ORF">OU419_09095</name>
</gene>
<evidence type="ECO:0000313" key="9">
    <source>
        <dbReference type="Proteomes" id="UP001163624"/>
    </source>
</evidence>
<keyword evidence="2" id="KW-0812">Transmembrane</keyword>
<feature type="domain" description="AprE-like long alpha-helical hairpin" evidence="6">
    <location>
        <begin position="89"/>
        <end position="168"/>
    </location>
</feature>
<dbReference type="RefSeq" id="WP_254476739.1">
    <property type="nucleotide sequence ID" value="NZ_CP113432.1"/>
</dbReference>
<evidence type="ECO:0000259" key="6">
    <source>
        <dbReference type="Pfam" id="PF25994"/>
    </source>
</evidence>
<feature type="coiled-coil region" evidence="5">
    <location>
        <begin position="181"/>
        <end position="223"/>
    </location>
</feature>
<keyword evidence="5" id="KW-0175">Coiled coil</keyword>
<dbReference type="PRINTS" id="PR01490">
    <property type="entry name" value="RTXTOXIND"/>
</dbReference>
<protein>
    <submittedName>
        <fullName evidence="8">HlyD family efflux transporter periplasmic adaptor subunit</fullName>
    </submittedName>
</protein>
<comment type="subcellular location">
    <subcellularLocation>
        <location evidence="1">Membrane</location>
        <topology evidence="1">Single-pass membrane protein</topology>
    </subcellularLocation>
</comment>
<name>A0ABY7A4D6_9PSED</name>
<dbReference type="PANTHER" id="PTHR30386:SF26">
    <property type="entry name" value="TRANSPORT PROTEIN COMB"/>
    <property type="match status" value="1"/>
</dbReference>
<dbReference type="InterPro" id="IPR058781">
    <property type="entry name" value="HH_AprE-like"/>
</dbReference>
<dbReference type="Pfam" id="PF25994">
    <property type="entry name" value="HH_AprE"/>
    <property type="match status" value="1"/>
</dbReference>
<dbReference type="Pfam" id="PF26002">
    <property type="entry name" value="Beta-barrel_AprE"/>
    <property type="match status" value="1"/>
</dbReference>
<sequence>MQRLSKTTRGSRRAAVFIVLASLGLIGTISLSAWVRIDEIVHASGRIVAVAGTQVIQPADMGIISAVLVKEGDRVEKGQLLVELQRARAQASNDDSQGKVIALKATLARLQAEVFSRPLQFPPEVNAYPEFVRNQTELFTLRQRALKEAEAALEKNLRPVRAELALMRPLLNSKDVGKSDVLRLEHQQAELEGQLVNLHNKYFQDAQTEMTKAEEDLNTREQELADRHELLEHTRLVAPMSGVVRNIDINTVGASVRPGDVIMQIVPGDGELVFEAKLRPADVAYVRKGAPASVKLDAYDYSIFGVLKGQVTFVSPDALTEKTARGEEVYYRIRISLKGSDRIPGTDLQPGITGQVDVRTGNRTVLNYLIKPITKTISEAMTER</sequence>
<proteinExistence type="predicted"/>
<keyword evidence="9" id="KW-1185">Reference proteome</keyword>
<evidence type="ECO:0000256" key="1">
    <source>
        <dbReference type="ARBA" id="ARBA00004167"/>
    </source>
</evidence>